<comment type="similarity">
    <text evidence="1">Belongs to the peptidase A1 family.</text>
</comment>
<dbReference type="Proteomes" id="UP000215914">
    <property type="component" value="Unassembled WGS sequence"/>
</dbReference>
<dbReference type="InterPro" id="IPR032861">
    <property type="entry name" value="TAXi_N"/>
</dbReference>
<keyword evidence="3" id="KW-0326">Glycosidase</keyword>
<dbReference type="GO" id="GO:0016798">
    <property type="term" value="F:hydrolase activity, acting on glycosyl bonds"/>
    <property type="evidence" value="ECO:0007669"/>
    <property type="project" value="UniProtKB-KW"/>
</dbReference>
<proteinExistence type="inferred from homology"/>
<dbReference type="AlphaFoldDB" id="A0A9K3EA27"/>
<evidence type="ECO:0000313" key="4">
    <source>
        <dbReference type="Proteomes" id="UP000215914"/>
    </source>
</evidence>
<reference evidence="3" key="1">
    <citation type="journal article" date="2017" name="Nature">
        <title>The sunflower genome provides insights into oil metabolism, flowering and Asterid evolution.</title>
        <authorList>
            <person name="Badouin H."/>
            <person name="Gouzy J."/>
            <person name="Grassa C.J."/>
            <person name="Murat F."/>
            <person name="Staton S.E."/>
            <person name="Cottret L."/>
            <person name="Lelandais-Briere C."/>
            <person name="Owens G.L."/>
            <person name="Carrere S."/>
            <person name="Mayjonade B."/>
            <person name="Legrand L."/>
            <person name="Gill N."/>
            <person name="Kane N.C."/>
            <person name="Bowers J.E."/>
            <person name="Hubner S."/>
            <person name="Bellec A."/>
            <person name="Berard A."/>
            <person name="Berges H."/>
            <person name="Blanchet N."/>
            <person name="Boniface M.C."/>
            <person name="Brunel D."/>
            <person name="Catrice O."/>
            <person name="Chaidir N."/>
            <person name="Claudel C."/>
            <person name="Donnadieu C."/>
            <person name="Faraut T."/>
            <person name="Fievet G."/>
            <person name="Helmstetter N."/>
            <person name="King M."/>
            <person name="Knapp S.J."/>
            <person name="Lai Z."/>
            <person name="Le Paslier M.C."/>
            <person name="Lippi Y."/>
            <person name="Lorenzon L."/>
            <person name="Mandel J.R."/>
            <person name="Marage G."/>
            <person name="Marchand G."/>
            <person name="Marquand E."/>
            <person name="Bret-Mestries E."/>
            <person name="Morien E."/>
            <person name="Nambeesan S."/>
            <person name="Nguyen T."/>
            <person name="Pegot-Espagnet P."/>
            <person name="Pouilly N."/>
            <person name="Raftis F."/>
            <person name="Sallet E."/>
            <person name="Schiex T."/>
            <person name="Thomas J."/>
            <person name="Vandecasteele C."/>
            <person name="Vares D."/>
            <person name="Vear F."/>
            <person name="Vautrin S."/>
            <person name="Crespi M."/>
            <person name="Mangin B."/>
            <person name="Burke J.M."/>
            <person name="Salse J."/>
            <person name="Munos S."/>
            <person name="Vincourt P."/>
            <person name="Rieseberg L.H."/>
            <person name="Langlade N.B."/>
        </authorList>
    </citation>
    <scope>NUCLEOTIDE SEQUENCE</scope>
    <source>
        <tissue evidence="3">Leaves</tissue>
    </source>
</reference>
<evidence type="ECO:0000259" key="2">
    <source>
        <dbReference type="Pfam" id="PF14543"/>
    </source>
</evidence>
<keyword evidence="3" id="KW-0858">Xylan degradation</keyword>
<dbReference type="PANTHER" id="PTHR47965:SF46">
    <property type="entry name" value="BASIC 7S GLOBULIN-LIKE"/>
    <property type="match status" value="1"/>
</dbReference>
<keyword evidence="3" id="KW-0624">Polysaccharide degradation</keyword>
<name>A0A9K3EA27_HELAN</name>
<reference evidence="3" key="2">
    <citation type="submission" date="2020-06" db="EMBL/GenBank/DDBJ databases">
        <title>Helianthus annuus Genome sequencing and assembly Release 2.</title>
        <authorList>
            <person name="Gouzy J."/>
            <person name="Langlade N."/>
            <person name="Munos S."/>
        </authorList>
    </citation>
    <scope>NUCLEOTIDE SEQUENCE</scope>
    <source>
        <tissue evidence="3">Leaves</tissue>
    </source>
</reference>
<keyword evidence="3" id="KW-0378">Hydrolase</keyword>
<keyword evidence="4" id="KW-1185">Reference proteome</keyword>
<dbReference type="Gramene" id="mRNA:HanXRQr2_Chr14g0647161">
    <property type="protein sequence ID" value="CDS:HanXRQr2_Chr14g0647161.1"/>
    <property type="gene ID" value="HanXRQr2_Chr14g0647161"/>
</dbReference>
<dbReference type="PANTHER" id="PTHR47965">
    <property type="entry name" value="ASPARTYL PROTEASE-RELATED"/>
    <property type="match status" value="1"/>
</dbReference>
<dbReference type="Pfam" id="PF14543">
    <property type="entry name" value="TAXi_N"/>
    <property type="match status" value="1"/>
</dbReference>
<dbReference type="GO" id="GO:0004190">
    <property type="term" value="F:aspartic-type endopeptidase activity"/>
    <property type="evidence" value="ECO:0007669"/>
    <property type="project" value="InterPro"/>
</dbReference>
<dbReference type="GO" id="GO:0006508">
    <property type="term" value="P:proteolysis"/>
    <property type="evidence" value="ECO:0007669"/>
    <property type="project" value="InterPro"/>
</dbReference>
<evidence type="ECO:0000256" key="1">
    <source>
        <dbReference type="ARBA" id="ARBA00007447"/>
    </source>
</evidence>
<dbReference type="SUPFAM" id="SSF50630">
    <property type="entry name" value="Acid proteases"/>
    <property type="match status" value="1"/>
</dbReference>
<evidence type="ECO:0000313" key="3">
    <source>
        <dbReference type="EMBL" id="KAF5769349.1"/>
    </source>
</evidence>
<dbReference type="Gene3D" id="2.40.70.10">
    <property type="entry name" value="Acid Proteases"/>
    <property type="match status" value="1"/>
</dbReference>
<comment type="caution">
    <text evidence="3">The sequence shown here is derived from an EMBL/GenBank/DDBJ whole genome shotgun (WGS) entry which is preliminary data.</text>
</comment>
<protein>
    <submittedName>
        <fullName evidence="3">Aspartic peptidase A1 family, aspartic peptidase domain superfamily, xylanase inhibitor</fullName>
    </submittedName>
</protein>
<feature type="domain" description="Xylanase inhibitor N-terminal" evidence="2">
    <location>
        <begin position="19"/>
        <end position="98"/>
    </location>
</feature>
<dbReference type="GO" id="GO:0045493">
    <property type="term" value="P:xylan catabolic process"/>
    <property type="evidence" value="ECO:0007669"/>
    <property type="project" value="UniProtKB-KW"/>
</dbReference>
<keyword evidence="3" id="KW-0119">Carbohydrate metabolism</keyword>
<organism evidence="3 4">
    <name type="scientific">Helianthus annuus</name>
    <name type="common">Common sunflower</name>
    <dbReference type="NCBI Taxonomy" id="4232"/>
    <lineage>
        <taxon>Eukaryota</taxon>
        <taxon>Viridiplantae</taxon>
        <taxon>Streptophyta</taxon>
        <taxon>Embryophyta</taxon>
        <taxon>Tracheophyta</taxon>
        <taxon>Spermatophyta</taxon>
        <taxon>Magnoliopsida</taxon>
        <taxon>eudicotyledons</taxon>
        <taxon>Gunneridae</taxon>
        <taxon>Pentapetalae</taxon>
        <taxon>asterids</taxon>
        <taxon>campanulids</taxon>
        <taxon>Asterales</taxon>
        <taxon>Asteraceae</taxon>
        <taxon>Asteroideae</taxon>
        <taxon>Heliantheae alliance</taxon>
        <taxon>Heliantheae</taxon>
        <taxon>Helianthus</taxon>
    </lineage>
</organism>
<dbReference type="EMBL" id="MNCJ02000329">
    <property type="protein sequence ID" value="KAF5769349.1"/>
    <property type="molecule type" value="Genomic_DNA"/>
</dbReference>
<dbReference type="InterPro" id="IPR021109">
    <property type="entry name" value="Peptidase_aspartic_dom_sf"/>
</dbReference>
<accession>A0A9K3EA27</accession>
<sequence>MLDGWSVSQLSGSPTKPITGDTTFGDLAEDIVSVDGMTPEIFLFSCSPEYLVKGSVNSAKGVLGFERSKVAFQSQMVNAFDFPRKFIVCLSSSNGFIISGAGISKSLSYTPLMSVDGYYLNVNSINTAAATTSTVEESFRLVWNNPLNFGMIVRLACSQLQCRFNLSDHWLYMNCFYIYVF</sequence>
<dbReference type="InterPro" id="IPR001461">
    <property type="entry name" value="Aspartic_peptidase_A1"/>
</dbReference>
<gene>
    <name evidence="3" type="ORF">HanXRQr2_Chr14g0647161</name>
</gene>